<organism evidence="6 7">
    <name type="scientific">Trichoglossum hirsutum</name>
    <dbReference type="NCBI Taxonomy" id="265104"/>
    <lineage>
        <taxon>Eukaryota</taxon>
        <taxon>Fungi</taxon>
        <taxon>Dikarya</taxon>
        <taxon>Ascomycota</taxon>
        <taxon>Pezizomycotina</taxon>
        <taxon>Geoglossomycetes</taxon>
        <taxon>Geoglossales</taxon>
        <taxon>Geoglossaceae</taxon>
        <taxon>Trichoglossum</taxon>
    </lineage>
</organism>
<dbReference type="GO" id="GO:0005049">
    <property type="term" value="F:nuclear export signal receptor activity"/>
    <property type="evidence" value="ECO:0007669"/>
    <property type="project" value="InterPro"/>
</dbReference>
<evidence type="ECO:0000259" key="4">
    <source>
        <dbReference type="Pfam" id="PF08389"/>
    </source>
</evidence>
<evidence type="ECO:0000313" key="6">
    <source>
        <dbReference type="EMBL" id="KAH0557069.1"/>
    </source>
</evidence>
<dbReference type="GO" id="GO:0008033">
    <property type="term" value="P:tRNA processing"/>
    <property type="evidence" value="ECO:0007669"/>
    <property type="project" value="UniProtKB-KW"/>
</dbReference>
<dbReference type="InterPro" id="IPR011989">
    <property type="entry name" value="ARM-like"/>
</dbReference>
<evidence type="ECO:0000256" key="2">
    <source>
        <dbReference type="ARBA" id="ARBA00025147"/>
    </source>
</evidence>
<dbReference type="SUPFAM" id="SSF48371">
    <property type="entry name" value="ARM repeat"/>
    <property type="match status" value="1"/>
</dbReference>
<comment type="caution">
    <text evidence="6">The sequence shown here is derived from an EMBL/GenBank/DDBJ whole genome shotgun (WGS) entry which is preliminary data.</text>
</comment>
<dbReference type="GO" id="GO:0005634">
    <property type="term" value="C:nucleus"/>
    <property type="evidence" value="ECO:0007669"/>
    <property type="project" value="TreeGrafter"/>
</dbReference>
<sequence>MNGNANGAIAPLVNGDGAAGPQSLFQIVEALEAIHSAQSTNESRRQASIFLEQAKTSREAPYHGFTLASDRSQLPVVRHFALSLLEYAIKHNWTEYSLEQSGALRGWVLQLARDVNGQDPLYIRNKIAQLWVELAKRSWASEWIDMDELLVRLWAGPIVQKELVLLVLETLSEDVFNREDSAAALRGTQLNRACVDIFTPASVLAENFPARDTDVNVRFGDEGWLARLGDLLEWCLEHNVGTDEEVRACAIKTLAALKAAMQWVMHKATAAVHCTEHICKSLTVPSVPVQMEDDFLALVCPMYGAESVNLLKRLYEWSVVDATNVDEEKYLLSKKFSEMISNLGNFIEQRPLLIPGSSDLSGFLNLMLNIMSHQSMTVSLPVLSTWVKLLKSDTTGQSDAFDPLVGSLLDICSQRLIKYESLPEDSDDPSLVFLLEDIDTMPERHTFVGVYRRYCVQVVETIVKRRPFDAMCHILAQTSHSLKTLYDGQPPFRIETYKKNSVPALRVDAHFTVVEAALKGYVKWIDSHGSTPQQDELERSTMETNLESWCEQLLGMDFKDPLIKKRALQLAVTFSTTALDKRAGFMLKVLEHILMTRPTENPAYPAHSDAVKDLQHDCAQELHRLAMKMPDHLLVVYDQLEAKIEDIVAEGGLDDKQRLSYYMFLFIITHRATTIDPQLRESRLQNFVNPIKLSWQDAELTRSVSTFQGFCGLLGLGRVQEYLVSRQVHKIEDWSQYQLDAEGLAIQTELNERFQLLPLRPTKSFIGVSNDKLIKGSTTYNTACALWQDVIPIILPNLLQFLSHCHAFHNPLNWTGLPEELRPIVTRVLTDRFWQAGISTGSKDDFYARVGNTRTTMEGFASSIRGAVRMVRETCYSILFCMSRLDIHFYGFVELPGPLAQALFADAHALSSHQMSVLLNVARFLVDDCPANLRAHFLPPILASLFTQVDSKVSSEWEQLTRKAQATSDDDSLTQEMKEESILRQLTYSAVLMVAGLLDPQREAKPHTADVAEDVTQALMGKMGNASPAQPPKVERRQPMRDFILSSDAILEPLILFCTHALRLRDQRCCSVIIRVFRSIVPKFSENRPDIREFICNEVLKASITSLHEDYFVELQRELAQLIATIFILYSPHSNTPRHILLSLPGVEERKLDLVAKQLFAVNSGRQQRALILDLLQGLRGQSIAEQGQITRPPQNQKPVSRDKRMSLQQHLISEDQEANKNRGASPDLGGLVDMFR</sequence>
<dbReference type="Proteomes" id="UP000750711">
    <property type="component" value="Unassembled WGS sequence"/>
</dbReference>
<dbReference type="GO" id="GO:0006405">
    <property type="term" value="P:RNA export from nucleus"/>
    <property type="evidence" value="ECO:0007669"/>
    <property type="project" value="TreeGrafter"/>
</dbReference>
<evidence type="ECO:0000259" key="5">
    <source>
        <dbReference type="Pfam" id="PF19273"/>
    </source>
</evidence>
<keyword evidence="7" id="KW-1185">Reference proteome</keyword>
<proteinExistence type="predicted"/>
<evidence type="ECO:0000256" key="3">
    <source>
        <dbReference type="SAM" id="MobiDB-lite"/>
    </source>
</evidence>
<dbReference type="Pfam" id="PF19273">
    <property type="entry name" value="Exportin-5"/>
    <property type="match status" value="1"/>
</dbReference>
<dbReference type="AlphaFoldDB" id="A0A9P8L9U2"/>
<feature type="compositionally biased region" description="Polar residues" evidence="3">
    <location>
        <begin position="1186"/>
        <end position="1199"/>
    </location>
</feature>
<evidence type="ECO:0000313" key="7">
    <source>
        <dbReference type="Proteomes" id="UP000750711"/>
    </source>
</evidence>
<gene>
    <name evidence="6" type="ORF">GP486_005144</name>
</gene>
<dbReference type="EMBL" id="JAGHQM010000922">
    <property type="protein sequence ID" value="KAH0557069.1"/>
    <property type="molecule type" value="Genomic_DNA"/>
</dbReference>
<dbReference type="Pfam" id="PF08389">
    <property type="entry name" value="Xpo1"/>
    <property type="match status" value="1"/>
</dbReference>
<feature type="domain" description="Exportin-5 C-terminal" evidence="5">
    <location>
        <begin position="327"/>
        <end position="1186"/>
    </location>
</feature>
<evidence type="ECO:0008006" key="8">
    <source>
        <dbReference type="Google" id="ProtNLM"/>
    </source>
</evidence>
<dbReference type="Gene3D" id="1.25.10.10">
    <property type="entry name" value="Leucine-rich Repeat Variant"/>
    <property type="match status" value="1"/>
</dbReference>
<keyword evidence="1" id="KW-0819">tRNA processing</keyword>
<dbReference type="InterPro" id="IPR013598">
    <property type="entry name" value="Exportin-1/Importin-b-like"/>
</dbReference>
<dbReference type="InterPro" id="IPR016024">
    <property type="entry name" value="ARM-type_fold"/>
</dbReference>
<dbReference type="InterPro" id="IPR045478">
    <property type="entry name" value="Exportin-5_C"/>
</dbReference>
<dbReference type="GO" id="GO:0006611">
    <property type="term" value="P:protein export from nucleus"/>
    <property type="evidence" value="ECO:0007669"/>
    <property type="project" value="InterPro"/>
</dbReference>
<feature type="domain" description="Exportin-1/Importin-beta-like" evidence="4">
    <location>
        <begin position="122"/>
        <end position="188"/>
    </location>
</feature>
<dbReference type="PANTHER" id="PTHR11223">
    <property type="entry name" value="EXPORTIN 1/5"/>
    <property type="match status" value="1"/>
</dbReference>
<dbReference type="GO" id="GO:0042565">
    <property type="term" value="C:RNA nuclear export complex"/>
    <property type="evidence" value="ECO:0007669"/>
    <property type="project" value="TreeGrafter"/>
</dbReference>
<dbReference type="InterPro" id="IPR045065">
    <property type="entry name" value="XPO1/5"/>
</dbReference>
<dbReference type="PANTHER" id="PTHR11223:SF3">
    <property type="entry name" value="EXPORTIN-5"/>
    <property type="match status" value="1"/>
</dbReference>
<name>A0A9P8L9U2_9PEZI</name>
<dbReference type="GO" id="GO:0003723">
    <property type="term" value="F:RNA binding"/>
    <property type="evidence" value="ECO:0007669"/>
    <property type="project" value="TreeGrafter"/>
</dbReference>
<accession>A0A9P8L9U2</accession>
<feature type="region of interest" description="Disordered" evidence="3">
    <location>
        <begin position="1186"/>
        <end position="1237"/>
    </location>
</feature>
<protein>
    <recommendedName>
        <fullName evidence="8">Importin N-terminal domain-containing protein</fullName>
    </recommendedName>
</protein>
<evidence type="ECO:0000256" key="1">
    <source>
        <dbReference type="ARBA" id="ARBA00022694"/>
    </source>
</evidence>
<reference evidence="6" key="1">
    <citation type="submission" date="2021-03" db="EMBL/GenBank/DDBJ databases">
        <title>Comparative genomics and phylogenomic investigation of the class Geoglossomycetes provide insights into ecological specialization and systematics.</title>
        <authorList>
            <person name="Melie T."/>
            <person name="Pirro S."/>
            <person name="Miller A.N."/>
            <person name="Quandt A."/>
        </authorList>
    </citation>
    <scope>NUCLEOTIDE SEQUENCE</scope>
    <source>
        <strain evidence="6">CAQ_001_2017</strain>
    </source>
</reference>
<dbReference type="GO" id="GO:0005737">
    <property type="term" value="C:cytoplasm"/>
    <property type="evidence" value="ECO:0007669"/>
    <property type="project" value="TreeGrafter"/>
</dbReference>
<comment type="function">
    <text evidence="2">tRNA nucleus export receptor which facilitates tRNA translocation across the nuclear pore complex. Involved in pre-tRNA splicing, probably by affecting the interaction of pre-tRNA with splicing endonuclease.</text>
</comment>